<accession>A0A414Y5H5</accession>
<evidence type="ECO:0000313" key="10">
    <source>
        <dbReference type="Proteomes" id="UP000284548"/>
    </source>
</evidence>
<name>A0A414Y5H5_9BACT</name>
<proteinExistence type="inferred from homology"/>
<evidence type="ECO:0000256" key="4">
    <source>
        <dbReference type="ARBA" id="ARBA00022747"/>
    </source>
</evidence>
<organism evidence="9 10">
    <name type="scientific">Segatella copri</name>
    <dbReference type="NCBI Taxonomy" id="165179"/>
    <lineage>
        <taxon>Bacteria</taxon>
        <taxon>Pseudomonadati</taxon>
        <taxon>Bacteroidota</taxon>
        <taxon>Bacteroidia</taxon>
        <taxon>Bacteroidales</taxon>
        <taxon>Prevotellaceae</taxon>
        <taxon>Segatella</taxon>
    </lineage>
</organism>
<dbReference type="Proteomes" id="UP000284548">
    <property type="component" value="Unassembled WGS sequence"/>
</dbReference>
<dbReference type="NCBIfam" id="TIGR00675">
    <property type="entry name" value="dcm"/>
    <property type="match status" value="1"/>
</dbReference>
<keyword evidence="1 6" id="KW-0489">Methyltransferase</keyword>
<dbReference type="InterPro" id="IPR018117">
    <property type="entry name" value="C5_DNA_meth_AS"/>
</dbReference>
<dbReference type="GO" id="GO:0003886">
    <property type="term" value="F:DNA (cytosine-5-)-methyltransferase activity"/>
    <property type="evidence" value="ECO:0007669"/>
    <property type="project" value="UniProtKB-EC"/>
</dbReference>
<evidence type="ECO:0000256" key="7">
    <source>
        <dbReference type="RuleBase" id="RU000416"/>
    </source>
</evidence>
<dbReference type="InterPro" id="IPR050750">
    <property type="entry name" value="C5-MTase"/>
</dbReference>
<evidence type="ECO:0000256" key="1">
    <source>
        <dbReference type="ARBA" id="ARBA00022603"/>
    </source>
</evidence>
<dbReference type="SUPFAM" id="SSF53335">
    <property type="entry name" value="S-adenosyl-L-methionine-dependent methyltransferases"/>
    <property type="match status" value="1"/>
</dbReference>
<evidence type="ECO:0000313" key="9">
    <source>
        <dbReference type="EMBL" id="RHH81417.1"/>
    </source>
</evidence>
<dbReference type="Gene3D" id="3.40.50.150">
    <property type="entry name" value="Vaccinia Virus protein VP39"/>
    <property type="match status" value="1"/>
</dbReference>
<dbReference type="RefSeq" id="WP_118255112.1">
    <property type="nucleotide sequence ID" value="NZ_QRKB01000025.1"/>
</dbReference>
<dbReference type="AlphaFoldDB" id="A0A414Y5H5"/>
<dbReference type="PROSITE" id="PS00094">
    <property type="entry name" value="C5_MTASE_1"/>
    <property type="match status" value="1"/>
</dbReference>
<gene>
    <name evidence="9" type="primary">dcm</name>
    <name evidence="9" type="ORF">DW192_10170</name>
</gene>
<keyword evidence="3 6" id="KW-0949">S-adenosyl-L-methionine</keyword>
<evidence type="ECO:0000256" key="2">
    <source>
        <dbReference type="ARBA" id="ARBA00022679"/>
    </source>
</evidence>
<dbReference type="InterPro" id="IPR029063">
    <property type="entry name" value="SAM-dependent_MTases_sf"/>
</dbReference>
<keyword evidence="2 6" id="KW-0808">Transferase</keyword>
<feature type="active site" evidence="6">
    <location>
        <position position="91"/>
    </location>
</feature>
<dbReference type="EC" id="2.1.1.37" evidence="8"/>
<dbReference type="Pfam" id="PF00145">
    <property type="entry name" value="DNA_methylase"/>
    <property type="match status" value="1"/>
</dbReference>
<reference evidence="9 10" key="1">
    <citation type="submission" date="2018-08" db="EMBL/GenBank/DDBJ databases">
        <title>A genome reference for cultivated species of the human gut microbiota.</title>
        <authorList>
            <person name="Zou Y."/>
            <person name="Xue W."/>
            <person name="Luo G."/>
        </authorList>
    </citation>
    <scope>NUCLEOTIDE SEQUENCE [LARGE SCALE GENOMIC DNA]</scope>
    <source>
        <strain evidence="9 10">AM16-54</strain>
    </source>
</reference>
<dbReference type="PANTHER" id="PTHR46098:SF1">
    <property type="entry name" value="TRNA (CYTOSINE(38)-C(5))-METHYLTRANSFERASE"/>
    <property type="match status" value="1"/>
</dbReference>
<dbReference type="GO" id="GO:0032259">
    <property type="term" value="P:methylation"/>
    <property type="evidence" value="ECO:0007669"/>
    <property type="project" value="UniProtKB-KW"/>
</dbReference>
<dbReference type="GO" id="GO:0009307">
    <property type="term" value="P:DNA restriction-modification system"/>
    <property type="evidence" value="ECO:0007669"/>
    <property type="project" value="UniProtKB-KW"/>
</dbReference>
<evidence type="ECO:0000256" key="6">
    <source>
        <dbReference type="PROSITE-ProRule" id="PRU01016"/>
    </source>
</evidence>
<comment type="caution">
    <text evidence="9">The sequence shown here is derived from an EMBL/GenBank/DDBJ whole genome shotgun (WGS) entry which is preliminary data.</text>
</comment>
<comment type="catalytic activity">
    <reaction evidence="5 8">
        <text>a 2'-deoxycytidine in DNA + S-adenosyl-L-methionine = a 5-methyl-2'-deoxycytidine in DNA + S-adenosyl-L-homocysteine + H(+)</text>
        <dbReference type="Rhea" id="RHEA:13681"/>
        <dbReference type="Rhea" id="RHEA-COMP:11369"/>
        <dbReference type="Rhea" id="RHEA-COMP:11370"/>
        <dbReference type="ChEBI" id="CHEBI:15378"/>
        <dbReference type="ChEBI" id="CHEBI:57856"/>
        <dbReference type="ChEBI" id="CHEBI:59789"/>
        <dbReference type="ChEBI" id="CHEBI:85452"/>
        <dbReference type="ChEBI" id="CHEBI:85454"/>
        <dbReference type="EC" id="2.1.1.37"/>
    </reaction>
</comment>
<dbReference type="InterPro" id="IPR001525">
    <property type="entry name" value="C5_MeTfrase"/>
</dbReference>
<evidence type="ECO:0000256" key="8">
    <source>
        <dbReference type="RuleBase" id="RU000417"/>
    </source>
</evidence>
<evidence type="ECO:0000256" key="5">
    <source>
        <dbReference type="ARBA" id="ARBA00047422"/>
    </source>
</evidence>
<protein>
    <recommendedName>
        <fullName evidence="8">Cytosine-specific methyltransferase</fullName>
        <ecNumber evidence="8">2.1.1.37</ecNumber>
    </recommendedName>
</protein>
<dbReference type="PANTHER" id="PTHR46098">
    <property type="entry name" value="TRNA (CYTOSINE(38)-C(5))-METHYLTRANSFERASE"/>
    <property type="match status" value="1"/>
</dbReference>
<dbReference type="PROSITE" id="PS51679">
    <property type="entry name" value="SAM_MT_C5"/>
    <property type="match status" value="1"/>
</dbReference>
<evidence type="ECO:0000256" key="3">
    <source>
        <dbReference type="ARBA" id="ARBA00022691"/>
    </source>
</evidence>
<dbReference type="PRINTS" id="PR00105">
    <property type="entry name" value="C5METTRFRASE"/>
</dbReference>
<dbReference type="EMBL" id="QRKB01000025">
    <property type="protein sequence ID" value="RHH81417.1"/>
    <property type="molecule type" value="Genomic_DNA"/>
</dbReference>
<sequence length="252" mass="29202">MIAISKYNKQHPLRVFEAFAGYGSQSLSFKYLKDKHPEFDFNVVGYSEIEPSAIQAYGLLHGRDIPNFGDVTRIDWNEVPDFDFISWSSPCQDFSNAGLRQGAEEGSGTRSSLIFQEKRMLAVKKPKYVMLENVKGLLTEKMRKYFFQYLKDLDSFGYTSFYKVLNAKDYGIPQNRERIFVISILRTEDEPNPEYHFPSPIKLETTVEDILEDNVSPEYFLSQPLLEKYLTKADINESIEKLYPEDSNTENC</sequence>
<keyword evidence="4" id="KW-0680">Restriction system</keyword>
<comment type="similarity">
    <text evidence="6 7">Belongs to the class I-like SAM-binding methyltransferase superfamily. C5-methyltransferase family.</text>
</comment>